<sequence>MVYNIWLSLEELSYDFSCVDLK</sequence>
<protein>
    <submittedName>
        <fullName evidence="1">Uncharacterized protein</fullName>
    </submittedName>
</protein>
<dbReference type="AlphaFoldDB" id="A0A1G4EJK8"/>
<evidence type="ECO:0000313" key="2">
    <source>
        <dbReference type="Proteomes" id="UP000195696"/>
    </source>
</evidence>
<name>A0A1G4EJK8_BACMY</name>
<proteinExistence type="predicted"/>
<dbReference type="EMBL" id="FMAK01000035">
    <property type="protein sequence ID" value="SCB68903.1"/>
    <property type="molecule type" value="Genomic_DNA"/>
</dbReference>
<dbReference type="Proteomes" id="UP000195696">
    <property type="component" value="Unassembled WGS sequence"/>
</dbReference>
<accession>A0A1G4EJK8</accession>
<gene>
    <name evidence="1" type="ORF">BWGO95_03050</name>
</gene>
<evidence type="ECO:0000313" key="1">
    <source>
        <dbReference type="EMBL" id="SCB68903.1"/>
    </source>
</evidence>
<organism evidence="1 2">
    <name type="scientific">Bacillus mycoides</name>
    <dbReference type="NCBI Taxonomy" id="1405"/>
    <lineage>
        <taxon>Bacteria</taxon>
        <taxon>Bacillati</taxon>
        <taxon>Bacillota</taxon>
        <taxon>Bacilli</taxon>
        <taxon>Bacillales</taxon>
        <taxon>Bacillaceae</taxon>
        <taxon>Bacillus</taxon>
        <taxon>Bacillus cereus group</taxon>
    </lineage>
</organism>
<reference evidence="1 2" key="1">
    <citation type="submission" date="2016-08" db="EMBL/GenBank/DDBJ databases">
        <authorList>
            <person name="Seilhamer J.J."/>
        </authorList>
    </citation>
    <scope>NUCLEOTIDE SEQUENCE [LARGE SCALE GENOMIC DNA]</scope>
    <source>
        <strain evidence="1 2">SDA_GO95</strain>
    </source>
</reference>